<dbReference type="Proteomes" id="UP000054477">
    <property type="component" value="Unassembled WGS sequence"/>
</dbReference>
<feature type="transmembrane region" description="Helical" evidence="1">
    <location>
        <begin position="375"/>
        <end position="395"/>
    </location>
</feature>
<accession>A0A0C9XM79</accession>
<gene>
    <name evidence="2" type="ORF">K443DRAFT_511681</name>
</gene>
<sequence length="455" mass="51383">MNTEVQTPTALIHKENALNWFHRPPITPYDISVLLTTIVVGIAKALTTADGATIASTTLEWVGGVLIFLVLYVIGWYKSHEPKARWMEWFFNTESHHFPHNLRKPTLDSINGINEPPALGTKDTPIVTGNRIFVTVSVVGFGMSKAIVTYHGLPTSANTLDWVFAIVISSLTYCLEMYQDEAPSAWPSVFQTDYQPLIYSAPSFLGIGFRFLIGLYVIFFWVVASGYSIVFLWNRVPETPPTILLPPFLDYIHFNSCKILLACLATIILGLLPTMMEPFNPFTTFTFTWGLIWHVVLGYVTRFPDAVPPTITSWTIWRFPRRSFKLIAKVLTEFLISVGLLTLFQTALVSLSKSALARRIIQIYNGMDFFSSLRLVFRFILAVVSFISPIGLWIPTRALHTFIPFPFTARFIFTITLIIISIWSGGTFVWMLVTILQTRPSERATALASLSLLDY</sequence>
<evidence type="ECO:0000313" key="2">
    <source>
        <dbReference type="EMBL" id="KIK02654.1"/>
    </source>
</evidence>
<dbReference type="HOGENOM" id="CLU_676270_0_0_1"/>
<feature type="transmembrane region" description="Helical" evidence="1">
    <location>
        <begin position="252"/>
        <end position="272"/>
    </location>
</feature>
<evidence type="ECO:0000256" key="1">
    <source>
        <dbReference type="SAM" id="Phobius"/>
    </source>
</evidence>
<feature type="transmembrane region" description="Helical" evidence="1">
    <location>
        <begin position="211"/>
        <end position="232"/>
    </location>
</feature>
<evidence type="ECO:0000313" key="3">
    <source>
        <dbReference type="Proteomes" id="UP000054477"/>
    </source>
</evidence>
<keyword evidence="1" id="KW-1133">Transmembrane helix</keyword>
<feature type="transmembrane region" description="Helical" evidence="1">
    <location>
        <begin position="334"/>
        <end position="354"/>
    </location>
</feature>
<feature type="transmembrane region" description="Helical" evidence="1">
    <location>
        <begin position="29"/>
        <end position="47"/>
    </location>
</feature>
<keyword evidence="1" id="KW-0472">Membrane</keyword>
<dbReference type="OrthoDB" id="3105028at2759"/>
<protein>
    <submittedName>
        <fullName evidence="2">Uncharacterized protein</fullName>
    </submittedName>
</protein>
<reference evidence="3" key="2">
    <citation type="submission" date="2015-01" db="EMBL/GenBank/DDBJ databases">
        <title>Evolutionary Origins and Diversification of the Mycorrhizal Mutualists.</title>
        <authorList>
            <consortium name="DOE Joint Genome Institute"/>
            <consortium name="Mycorrhizal Genomics Consortium"/>
            <person name="Kohler A."/>
            <person name="Kuo A."/>
            <person name="Nagy L.G."/>
            <person name="Floudas D."/>
            <person name="Copeland A."/>
            <person name="Barry K.W."/>
            <person name="Cichocki N."/>
            <person name="Veneault-Fourrey C."/>
            <person name="LaButti K."/>
            <person name="Lindquist E.A."/>
            <person name="Lipzen A."/>
            <person name="Lundell T."/>
            <person name="Morin E."/>
            <person name="Murat C."/>
            <person name="Riley R."/>
            <person name="Ohm R."/>
            <person name="Sun H."/>
            <person name="Tunlid A."/>
            <person name="Henrissat B."/>
            <person name="Grigoriev I.V."/>
            <person name="Hibbett D.S."/>
            <person name="Martin F."/>
        </authorList>
    </citation>
    <scope>NUCLEOTIDE SEQUENCE [LARGE SCALE GENOMIC DNA]</scope>
    <source>
        <strain evidence="3">LaAM-08-1</strain>
    </source>
</reference>
<feature type="transmembrane region" description="Helical" evidence="1">
    <location>
        <begin position="407"/>
        <end position="433"/>
    </location>
</feature>
<dbReference type="EMBL" id="KN838589">
    <property type="protein sequence ID" value="KIK02654.1"/>
    <property type="molecule type" value="Genomic_DNA"/>
</dbReference>
<dbReference type="AlphaFoldDB" id="A0A0C9XM79"/>
<feature type="transmembrane region" description="Helical" evidence="1">
    <location>
        <begin position="59"/>
        <end position="77"/>
    </location>
</feature>
<proteinExistence type="predicted"/>
<reference evidence="2 3" key="1">
    <citation type="submission" date="2014-04" db="EMBL/GenBank/DDBJ databases">
        <authorList>
            <consortium name="DOE Joint Genome Institute"/>
            <person name="Kuo A."/>
            <person name="Kohler A."/>
            <person name="Nagy L.G."/>
            <person name="Floudas D."/>
            <person name="Copeland A."/>
            <person name="Barry K.W."/>
            <person name="Cichocki N."/>
            <person name="Veneault-Fourrey C."/>
            <person name="LaButti K."/>
            <person name="Lindquist E.A."/>
            <person name="Lipzen A."/>
            <person name="Lundell T."/>
            <person name="Morin E."/>
            <person name="Murat C."/>
            <person name="Sun H."/>
            <person name="Tunlid A."/>
            <person name="Henrissat B."/>
            <person name="Grigoriev I.V."/>
            <person name="Hibbett D.S."/>
            <person name="Martin F."/>
            <person name="Nordberg H.P."/>
            <person name="Cantor M.N."/>
            <person name="Hua S.X."/>
        </authorList>
    </citation>
    <scope>NUCLEOTIDE SEQUENCE [LARGE SCALE GENOMIC DNA]</scope>
    <source>
        <strain evidence="2 3">LaAM-08-1</strain>
    </source>
</reference>
<keyword evidence="1" id="KW-0812">Transmembrane</keyword>
<organism evidence="2 3">
    <name type="scientific">Laccaria amethystina LaAM-08-1</name>
    <dbReference type="NCBI Taxonomy" id="1095629"/>
    <lineage>
        <taxon>Eukaryota</taxon>
        <taxon>Fungi</taxon>
        <taxon>Dikarya</taxon>
        <taxon>Basidiomycota</taxon>
        <taxon>Agaricomycotina</taxon>
        <taxon>Agaricomycetes</taxon>
        <taxon>Agaricomycetidae</taxon>
        <taxon>Agaricales</taxon>
        <taxon>Agaricineae</taxon>
        <taxon>Hydnangiaceae</taxon>
        <taxon>Laccaria</taxon>
    </lineage>
</organism>
<name>A0A0C9XM79_9AGAR</name>
<keyword evidence="3" id="KW-1185">Reference proteome</keyword>